<evidence type="ECO:0000256" key="10">
    <source>
        <dbReference type="ARBA" id="ARBA00023310"/>
    </source>
</evidence>
<sequence length="203" mass="22044">MAMDLFESFDPGLGHISLFWGMPLIIFITAHTYRSHTTSPLSSLLTNWALMPRKLKINYLTSMWAYLATLSLFLTTSNWMGMMPFTSSPSCQLIFTGSLSAPLWLSPMLSAGAGPLLAGLTPEAAPLALVPALVGVEAVSTLIRPVTLLFRLSANVVAGHILYGMATTASLFLSMVLSSAEMCILLIQSYIFVTLLYSYTEAH</sequence>
<keyword evidence="3" id="KW-0813">Transport</keyword>
<evidence type="ECO:0000256" key="9">
    <source>
        <dbReference type="ARBA" id="ARBA00023136"/>
    </source>
</evidence>
<feature type="transmembrane region" description="Helical" evidence="12">
    <location>
        <begin position="124"/>
        <end position="143"/>
    </location>
</feature>
<dbReference type="AlphaFoldDB" id="A0A343YNC4"/>
<dbReference type="GO" id="GO:0005743">
    <property type="term" value="C:mitochondrial inner membrane"/>
    <property type="evidence" value="ECO:0007669"/>
    <property type="project" value="UniProtKB-SubCell"/>
</dbReference>
<dbReference type="Pfam" id="PF00119">
    <property type="entry name" value="ATP-synt_A"/>
    <property type="match status" value="1"/>
</dbReference>
<dbReference type="EMBL" id="MF579534">
    <property type="protein sequence ID" value="AWL21431.1"/>
    <property type="molecule type" value="Genomic_DNA"/>
</dbReference>
<evidence type="ECO:0000256" key="3">
    <source>
        <dbReference type="ARBA" id="ARBA00022448"/>
    </source>
</evidence>
<keyword evidence="7 12" id="KW-1133">Transmembrane helix</keyword>
<accession>A0A343YNC4</accession>
<keyword evidence="13" id="KW-0496">Mitochondrion</keyword>
<feature type="transmembrane region" description="Helical" evidence="12">
    <location>
        <begin position="172"/>
        <end position="197"/>
    </location>
</feature>
<evidence type="ECO:0000256" key="12">
    <source>
        <dbReference type="SAM" id="Phobius"/>
    </source>
</evidence>
<evidence type="ECO:0000256" key="5">
    <source>
        <dbReference type="ARBA" id="ARBA00022692"/>
    </source>
</evidence>
<gene>
    <name evidence="13" type="primary">ATP6</name>
</gene>
<dbReference type="CDD" id="cd00310">
    <property type="entry name" value="ATP-synt_Fo_a_6"/>
    <property type="match status" value="1"/>
</dbReference>
<keyword evidence="4" id="KW-0138">CF(0)</keyword>
<feature type="transmembrane region" description="Helical" evidence="12">
    <location>
        <begin position="12"/>
        <end position="33"/>
    </location>
</feature>
<name>A0A343YNC4_9MOLL</name>
<proteinExistence type="inferred from homology"/>
<evidence type="ECO:0000256" key="2">
    <source>
        <dbReference type="ARBA" id="ARBA00006810"/>
    </source>
</evidence>
<feature type="transmembrane region" description="Helical" evidence="12">
    <location>
        <begin position="63"/>
        <end position="81"/>
    </location>
</feature>
<geneLocation type="mitochondrion" evidence="13"/>
<evidence type="ECO:0000256" key="8">
    <source>
        <dbReference type="ARBA" id="ARBA00023065"/>
    </source>
</evidence>
<dbReference type="GO" id="GO:0045259">
    <property type="term" value="C:proton-transporting ATP synthase complex"/>
    <property type="evidence" value="ECO:0007669"/>
    <property type="project" value="UniProtKB-KW"/>
</dbReference>
<keyword evidence="6" id="KW-0375">Hydrogen ion transport</keyword>
<comment type="similarity">
    <text evidence="2">Belongs to the ATPase A chain family.</text>
</comment>
<evidence type="ECO:0000256" key="11">
    <source>
        <dbReference type="RuleBase" id="RU004450"/>
    </source>
</evidence>
<evidence type="ECO:0000256" key="7">
    <source>
        <dbReference type="ARBA" id="ARBA00022989"/>
    </source>
</evidence>
<dbReference type="Gene3D" id="1.20.120.220">
    <property type="entry name" value="ATP synthase, F0 complex, subunit A"/>
    <property type="match status" value="1"/>
</dbReference>
<evidence type="ECO:0000313" key="13">
    <source>
        <dbReference type="EMBL" id="AWL21431.1"/>
    </source>
</evidence>
<dbReference type="SUPFAM" id="SSF81336">
    <property type="entry name" value="F1F0 ATP synthase subunit A"/>
    <property type="match status" value="1"/>
</dbReference>
<reference evidence="13" key="1">
    <citation type="journal article" date="2018" name="Mol. Phylogenet. Evol.">
        <title>Mitogenomics reveals phylogenetic relationships of caudofoveate aplacophoran molluscs.</title>
        <authorList>
            <person name="Mikkelsen N.T."/>
            <person name="Kocot K.M."/>
            <person name="Halanych K.M."/>
        </authorList>
    </citation>
    <scope>NUCLEOTIDE SEQUENCE</scope>
</reference>
<dbReference type="GO" id="GO:0046933">
    <property type="term" value="F:proton-transporting ATP synthase activity, rotational mechanism"/>
    <property type="evidence" value="ECO:0007669"/>
    <property type="project" value="TreeGrafter"/>
</dbReference>
<dbReference type="PRINTS" id="PR00123">
    <property type="entry name" value="ATPASEA"/>
</dbReference>
<keyword evidence="9 12" id="KW-0472">Membrane</keyword>
<dbReference type="InterPro" id="IPR035908">
    <property type="entry name" value="F0_ATP_A_sf"/>
</dbReference>
<feature type="transmembrane region" description="Helical" evidence="12">
    <location>
        <begin position="148"/>
        <end position="166"/>
    </location>
</feature>
<dbReference type="InterPro" id="IPR000568">
    <property type="entry name" value="ATP_synth_F0_asu"/>
</dbReference>
<protein>
    <recommendedName>
        <fullName evidence="11">ATP synthase subunit a</fullName>
    </recommendedName>
</protein>
<evidence type="ECO:0000256" key="1">
    <source>
        <dbReference type="ARBA" id="ARBA00004141"/>
    </source>
</evidence>
<evidence type="ECO:0000256" key="4">
    <source>
        <dbReference type="ARBA" id="ARBA00022547"/>
    </source>
</evidence>
<keyword evidence="5 12" id="KW-0812">Transmembrane</keyword>
<dbReference type="PANTHER" id="PTHR11410">
    <property type="entry name" value="ATP SYNTHASE SUBUNIT A"/>
    <property type="match status" value="1"/>
</dbReference>
<evidence type="ECO:0000256" key="6">
    <source>
        <dbReference type="ARBA" id="ARBA00022781"/>
    </source>
</evidence>
<dbReference type="PANTHER" id="PTHR11410:SF0">
    <property type="entry name" value="ATP SYNTHASE SUBUNIT A"/>
    <property type="match status" value="1"/>
</dbReference>
<dbReference type="InterPro" id="IPR045083">
    <property type="entry name" value="ATP_synth_F0_asu_bact/mt"/>
</dbReference>
<keyword evidence="10" id="KW-0066">ATP synthesis</keyword>
<organism evidence="13">
    <name type="scientific">Spathoderma clenchi</name>
    <dbReference type="NCBI Taxonomy" id="1638910"/>
    <lineage>
        <taxon>Eukaryota</taxon>
        <taxon>Metazoa</taxon>
        <taxon>Spiralia</taxon>
        <taxon>Lophotrochozoa</taxon>
        <taxon>Mollusca</taxon>
        <taxon>Aplacophora</taxon>
        <taxon>Caudofoveata</taxon>
        <taxon>Chaetodermatida</taxon>
        <taxon>Prochaetodermatidae</taxon>
        <taxon>Spathoderma</taxon>
    </lineage>
</organism>
<keyword evidence="8" id="KW-0406">Ion transport</keyword>
<comment type="subcellular location">
    <subcellularLocation>
        <location evidence="1">Membrane</location>
        <topology evidence="1">Multi-pass membrane protein</topology>
    </subcellularLocation>
    <subcellularLocation>
        <location evidence="11">Mitochondrion inner membrane</location>
        <topology evidence="11">Multi-pass membrane protein</topology>
    </subcellularLocation>
</comment>